<feature type="domain" description="Secretion system C-terminal sorting" evidence="2">
    <location>
        <begin position="399"/>
        <end position="465"/>
    </location>
</feature>
<evidence type="ECO:0000313" key="3">
    <source>
        <dbReference type="EMBL" id="KGO88177.1"/>
    </source>
</evidence>
<evidence type="ECO:0000313" key="4">
    <source>
        <dbReference type="Proteomes" id="UP000030152"/>
    </source>
</evidence>
<keyword evidence="1" id="KW-0732">Signal</keyword>
<evidence type="ECO:0000256" key="1">
    <source>
        <dbReference type="ARBA" id="ARBA00022729"/>
    </source>
</evidence>
<protein>
    <recommendedName>
        <fullName evidence="2">Secretion system C-terminal sorting domain-containing protein</fullName>
    </recommendedName>
</protein>
<comment type="caution">
    <text evidence="3">The sequence shown here is derived from an EMBL/GenBank/DDBJ whole genome shotgun (WGS) entry which is preliminary data.</text>
</comment>
<organism evidence="3 4">
    <name type="scientific">Flavobacterium rivuli WB 3.3-2 = DSM 21788</name>
    <dbReference type="NCBI Taxonomy" id="1121895"/>
    <lineage>
        <taxon>Bacteria</taxon>
        <taxon>Pseudomonadati</taxon>
        <taxon>Bacteroidota</taxon>
        <taxon>Flavobacteriia</taxon>
        <taxon>Flavobacteriales</taxon>
        <taxon>Flavobacteriaceae</taxon>
        <taxon>Flavobacterium</taxon>
    </lineage>
</organism>
<keyword evidence="4" id="KW-1185">Reference proteome</keyword>
<evidence type="ECO:0000259" key="2">
    <source>
        <dbReference type="Pfam" id="PF18962"/>
    </source>
</evidence>
<dbReference type="Proteomes" id="UP000030152">
    <property type="component" value="Unassembled WGS sequence"/>
</dbReference>
<gene>
    <name evidence="3" type="ORF">Q765_03810</name>
</gene>
<dbReference type="InterPro" id="IPR026444">
    <property type="entry name" value="Secre_tail"/>
</dbReference>
<dbReference type="eggNOG" id="COG1404">
    <property type="taxonomic scope" value="Bacteria"/>
</dbReference>
<dbReference type="Pfam" id="PF18962">
    <property type="entry name" value="Por_Secre_tail"/>
    <property type="match status" value="1"/>
</dbReference>
<sequence length="470" mass="50560">MSLFFTTTFAAFAQAPVIEGDVMLCPDTNGTATVTNDVTYTTYQWYSKYWFTDDPYVAIDGATSASFTYDWFTYDQSLLKVVVTLNGAELESNAIQIDSHAWASLLVSTTTDGNVIRGEYPIYLICEGGSVTSTVLSPYTIAQWYKDGVIIEGATNVSYTITEPGEYYVVAGVEVCPNSTSTSLPISVQANPNCATQSLTPVIAGDTLLCPDTESTLFVAEGLITYDSYQWYVSFDGGAFTAIEDANADNFMFAANTYDQGTLKLVVTEGDATYESNTLLVNVRNWTPLFYFTSLNEEASEGINEEGNLVYLLCPGGEITNTLPELFSENIQWFRDGEPIEGANEGVYVVTEPGSYHAVASPSICPYSSNSTAGTPLVVSLNPDCIAGIDAPTAKTFTMYPNPANSILNIAAQTTGFESYAVYDVTGKKLLEGKTDAALTTVTVSGLSAGSYIVKLSGSKGNASQMFIKQ</sequence>
<dbReference type="STRING" id="1121895.GCA_000378485_01021"/>
<proteinExistence type="predicted"/>
<accession>A0A0A2M6C3</accession>
<dbReference type="NCBIfam" id="TIGR04183">
    <property type="entry name" value="Por_Secre_tail"/>
    <property type="match status" value="1"/>
</dbReference>
<reference evidence="3 4" key="1">
    <citation type="submission" date="2013-09" db="EMBL/GenBank/DDBJ databases">
        <authorList>
            <person name="Zeng Z."/>
            <person name="Chen C."/>
        </authorList>
    </citation>
    <scope>NUCLEOTIDE SEQUENCE [LARGE SCALE GENOMIC DNA]</scope>
    <source>
        <strain evidence="3 4">WB 3.3-2</strain>
    </source>
</reference>
<name>A0A0A2M6C3_9FLAO</name>
<dbReference type="AlphaFoldDB" id="A0A0A2M6C3"/>
<dbReference type="EMBL" id="JRLX01000002">
    <property type="protein sequence ID" value="KGO88177.1"/>
    <property type="molecule type" value="Genomic_DNA"/>
</dbReference>